<dbReference type="InterPro" id="IPR001537">
    <property type="entry name" value="SpoU_MeTrfase"/>
</dbReference>
<evidence type="ECO:0000259" key="8">
    <source>
        <dbReference type="Pfam" id="PF00588"/>
    </source>
</evidence>
<dbReference type="GeneID" id="81478139"/>
<organism evidence="9 10">
    <name type="scientific">Chlamydia gallinacea 08-1274/3</name>
    <dbReference type="NCBI Taxonomy" id="1143323"/>
    <lineage>
        <taxon>Bacteria</taxon>
        <taxon>Pseudomonadati</taxon>
        <taxon>Chlamydiota</taxon>
        <taxon>Chlamydiia</taxon>
        <taxon>Chlamydiales</taxon>
        <taxon>Chlamydiaceae</taxon>
        <taxon>Chlamydia/Chlamydophila group</taxon>
        <taxon>Chlamydia</taxon>
    </lineage>
</organism>
<comment type="similarity">
    <text evidence="6">Belongs to the class IV-like SAM-binding methyltransferase superfamily. RNA methyltransferase TrmH family. TrmL subfamily.</text>
</comment>
<dbReference type="InterPro" id="IPR029028">
    <property type="entry name" value="Alpha/beta_knot_MTases"/>
</dbReference>
<dbReference type="eggNOG" id="COG0219">
    <property type="taxonomic scope" value="Bacteria"/>
</dbReference>
<proteinExistence type="inferred from homology"/>
<comment type="function">
    <text evidence="6">Could methylate the ribose at the nucleotide 34 wobble position in tRNA.</text>
</comment>
<evidence type="ECO:0000313" key="9">
    <source>
        <dbReference type="EMBL" id="ANG66153.1"/>
    </source>
</evidence>
<sequence length="161" mass="17950">MRVVLYNPDIPQNTGNIGRTCLALGASLILVRPLGFSLLDKFVKRAGMDYWDQVNVSVVDSLEEALAGVSLDKMFFLSTKGSKYYGEASLPIDGTYIFGSESKGLPEEMLKQYYNHCYYLPMRPGIRSLNLATTVGVVLFEVVRQNNYSSYIRKGLSVLSN</sequence>
<protein>
    <recommendedName>
        <fullName evidence="6">Putative tRNA (cytidine(34)-2'-O)-methyltransferase</fullName>
        <ecNumber evidence="6">2.1.1.207</ecNumber>
    </recommendedName>
    <alternativeName>
        <fullName evidence="6">tRNA (cytidine/uridine-2'-O-)-methyltransferase</fullName>
    </alternativeName>
</protein>
<dbReference type="Proteomes" id="UP000019147">
    <property type="component" value="Chromosome"/>
</dbReference>
<dbReference type="EMBL" id="CP015840">
    <property type="protein sequence ID" value="ANG66153.1"/>
    <property type="molecule type" value="Genomic_DNA"/>
</dbReference>
<dbReference type="InterPro" id="IPR016914">
    <property type="entry name" value="TrmL"/>
</dbReference>
<dbReference type="PIRSF" id="PIRSF029256">
    <property type="entry name" value="SpoU_TrmH_prd"/>
    <property type="match status" value="1"/>
</dbReference>
<evidence type="ECO:0000256" key="4">
    <source>
        <dbReference type="ARBA" id="ARBA00022691"/>
    </source>
</evidence>
<feature type="domain" description="tRNA/rRNA methyltransferase SpoU type" evidence="8">
    <location>
        <begin position="2"/>
        <end position="140"/>
    </location>
</feature>
<dbReference type="GO" id="GO:0141102">
    <property type="term" value="F:tRNA (5-carboxymethylaminomethyluridine(34)-2'-O)-methyltransferase activity"/>
    <property type="evidence" value="ECO:0007669"/>
    <property type="project" value="RHEA"/>
</dbReference>
<evidence type="ECO:0000256" key="3">
    <source>
        <dbReference type="ARBA" id="ARBA00022679"/>
    </source>
</evidence>
<feature type="binding site" evidence="6 7">
    <location>
        <position position="77"/>
    </location>
    <ligand>
        <name>S-adenosyl-L-methionine</name>
        <dbReference type="ChEBI" id="CHEBI:59789"/>
    </ligand>
</feature>
<accession>A0A173DZ22</accession>
<dbReference type="InterPro" id="IPR029026">
    <property type="entry name" value="tRNA_m1G_MTases_N"/>
</dbReference>
<dbReference type="SUPFAM" id="SSF75217">
    <property type="entry name" value="alpha/beta knot"/>
    <property type="match status" value="1"/>
</dbReference>
<dbReference type="AlphaFoldDB" id="A0A173DZ22"/>
<dbReference type="Pfam" id="PF00588">
    <property type="entry name" value="SpoU_methylase"/>
    <property type="match status" value="1"/>
</dbReference>
<dbReference type="Gene3D" id="3.40.1280.10">
    <property type="match status" value="1"/>
</dbReference>
<comment type="catalytic activity">
    <reaction evidence="6">
        <text>5-carboxymethylaminomethyluridine(34) in tRNA(Leu) + S-adenosyl-L-methionine = 5-carboxymethylaminomethyl-2'-O-methyluridine(34) in tRNA(Leu) + S-adenosyl-L-homocysteine + H(+)</text>
        <dbReference type="Rhea" id="RHEA:43088"/>
        <dbReference type="Rhea" id="RHEA-COMP:10333"/>
        <dbReference type="Rhea" id="RHEA-COMP:10334"/>
        <dbReference type="ChEBI" id="CHEBI:15378"/>
        <dbReference type="ChEBI" id="CHEBI:57856"/>
        <dbReference type="ChEBI" id="CHEBI:59789"/>
        <dbReference type="ChEBI" id="CHEBI:74508"/>
        <dbReference type="ChEBI" id="CHEBI:74511"/>
        <dbReference type="EC" id="2.1.1.207"/>
    </reaction>
</comment>
<evidence type="ECO:0000256" key="6">
    <source>
        <dbReference type="HAMAP-Rule" id="MF_01885"/>
    </source>
</evidence>
<dbReference type="GO" id="GO:0141098">
    <property type="term" value="F:tRNA (cytidine(34)-2'-O)-methyltransferase activity"/>
    <property type="evidence" value="ECO:0007669"/>
    <property type="project" value="RHEA"/>
</dbReference>
<keyword evidence="2 6" id="KW-0489">Methyltransferase</keyword>
<dbReference type="STRING" id="1143323.M787_002325"/>
<keyword evidence="1 6" id="KW-0963">Cytoplasm</keyword>
<comment type="subcellular location">
    <subcellularLocation>
        <location evidence="6">Cytoplasm</location>
    </subcellularLocation>
</comment>
<evidence type="ECO:0000256" key="5">
    <source>
        <dbReference type="ARBA" id="ARBA00022694"/>
    </source>
</evidence>
<dbReference type="PANTHER" id="PTHR42971">
    <property type="entry name" value="TRNA (CYTIDINE(34)-2'-O)-METHYLTRANSFERASE"/>
    <property type="match status" value="1"/>
</dbReference>
<evidence type="ECO:0000256" key="1">
    <source>
        <dbReference type="ARBA" id="ARBA00022490"/>
    </source>
</evidence>
<feature type="binding site" evidence="6 7">
    <location>
        <position position="128"/>
    </location>
    <ligand>
        <name>S-adenosyl-L-methionine</name>
        <dbReference type="ChEBI" id="CHEBI:59789"/>
    </ligand>
</feature>
<keyword evidence="3 6" id="KW-0808">Transferase</keyword>
<dbReference type="OrthoDB" id="9789043at2"/>
<dbReference type="GO" id="GO:0003723">
    <property type="term" value="F:RNA binding"/>
    <property type="evidence" value="ECO:0007669"/>
    <property type="project" value="InterPro"/>
</dbReference>
<dbReference type="GO" id="GO:0005737">
    <property type="term" value="C:cytoplasm"/>
    <property type="evidence" value="ECO:0007669"/>
    <property type="project" value="UniProtKB-SubCell"/>
</dbReference>
<feature type="binding site" evidence="6 7">
    <location>
        <position position="99"/>
    </location>
    <ligand>
        <name>S-adenosyl-L-methionine</name>
        <dbReference type="ChEBI" id="CHEBI:59789"/>
    </ligand>
</feature>
<dbReference type="HAMAP" id="MF_01885">
    <property type="entry name" value="tRNA_methyltr_TrmL"/>
    <property type="match status" value="1"/>
</dbReference>
<evidence type="ECO:0000313" key="10">
    <source>
        <dbReference type="Proteomes" id="UP000019147"/>
    </source>
</evidence>
<comment type="catalytic activity">
    <reaction evidence="6">
        <text>cytidine(34) in tRNA + S-adenosyl-L-methionine = 2'-O-methylcytidine(34) in tRNA + S-adenosyl-L-homocysteine + H(+)</text>
        <dbReference type="Rhea" id="RHEA:43084"/>
        <dbReference type="Rhea" id="RHEA-COMP:10331"/>
        <dbReference type="Rhea" id="RHEA-COMP:10332"/>
        <dbReference type="ChEBI" id="CHEBI:15378"/>
        <dbReference type="ChEBI" id="CHEBI:57856"/>
        <dbReference type="ChEBI" id="CHEBI:59789"/>
        <dbReference type="ChEBI" id="CHEBI:74495"/>
        <dbReference type="ChEBI" id="CHEBI:82748"/>
        <dbReference type="EC" id="2.1.1.207"/>
    </reaction>
</comment>
<evidence type="ECO:0000256" key="2">
    <source>
        <dbReference type="ARBA" id="ARBA00022603"/>
    </source>
</evidence>
<gene>
    <name evidence="9" type="ORF">M787_002325</name>
</gene>
<dbReference type="GO" id="GO:0002130">
    <property type="term" value="P:wobble position ribose methylation"/>
    <property type="evidence" value="ECO:0007669"/>
    <property type="project" value="TreeGrafter"/>
</dbReference>
<name>A0A173DZ22_9CHLA</name>
<evidence type="ECO:0000256" key="7">
    <source>
        <dbReference type="PIRSR" id="PIRSR029256-1"/>
    </source>
</evidence>
<dbReference type="RefSeq" id="WP_021828853.1">
    <property type="nucleotide sequence ID" value="NZ_CP015840.1"/>
</dbReference>
<dbReference type="EC" id="2.1.1.207" evidence="6"/>
<reference evidence="9 10" key="1">
    <citation type="journal article" date="2014" name="Syst. Appl. Microbiol.">
        <title>Evidence for the existence of two new members of the family Chlamydiaceae and proposal of Chlamydia avium sp. nov. and Chlamydia gallinacea sp. nov.</title>
        <authorList>
            <person name="Sachse K."/>
            <person name="Laroucau K."/>
            <person name="Riege K."/>
            <person name="Wehner S."/>
            <person name="Dilcher M."/>
            <person name="Creasy H.H."/>
            <person name="Weidmann M."/>
            <person name="Myers G."/>
            <person name="Vorimore F."/>
            <person name="Vicari N."/>
            <person name="Magnino S."/>
            <person name="Liebler-Tenorio E."/>
            <person name="Ruettger A."/>
            <person name="Bavoil P.M."/>
            <person name="Hufert F.T."/>
            <person name="Rossello-Mora R."/>
            <person name="Marz M."/>
        </authorList>
    </citation>
    <scope>NUCLEOTIDE SEQUENCE [LARGE SCALE GENOMIC DNA]</scope>
    <source>
        <strain evidence="9 10">08-1274/3</strain>
    </source>
</reference>
<keyword evidence="5 6" id="KW-0819">tRNA processing</keyword>
<keyword evidence="4 6" id="KW-0949">S-adenosyl-L-methionine</keyword>
<dbReference type="KEGG" id="cgz:M787_002325"/>
<feature type="binding site" evidence="6 7">
    <location>
        <position position="120"/>
    </location>
    <ligand>
        <name>S-adenosyl-L-methionine</name>
        <dbReference type="ChEBI" id="CHEBI:59789"/>
    </ligand>
</feature>
<dbReference type="CDD" id="cd18094">
    <property type="entry name" value="SpoU-like_TrmL"/>
    <property type="match status" value="1"/>
</dbReference>
<dbReference type="PANTHER" id="PTHR42971:SF1">
    <property type="entry name" value="TRNA (CYTIDINE(34)-2'-O)-METHYLTRANSFERASE"/>
    <property type="match status" value="1"/>
</dbReference>